<dbReference type="EMBL" id="CP144696">
    <property type="protein sequence ID" value="WVZ10833.1"/>
    <property type="molecule type" value="Genomic_DNA"/>
</dbReference>
<evidence type="ECO:0000313" key="2">
    <source>
        <dbReference type="EMBL" id="WVZ10833.1"/>
    </source>
</evidence>
<gene>
    <name evidence="2" type="ORF">V8G54_015363</name>
</gene>
<reference evidence="2 3" key="1">
    <citation type="journal article" date="2023" name="Life. Sci Alliance">
        <title>Evolutionary insights into 3D genome organization and epigenetic landscape of Vigna mungo.</title>
        <authorList>
            <person name="Junaid A."/>
            <person name="Singh B."/>
            <person name="Bhatia S."/>
        </authorList>
    </citation>
    <scope>NUCLEOTIDE SEQUENCE [LARGE SCALE GENOMIC DNA]</scope>
    <source>
        <strain evidence="2">Urdbean</strain>
    </source>
</reference>
<protein>
    <submittedName>
        <fullName evidence="2">Uncharacterized protein</fullName>
    </submittedName>
</protein>
<name>A0AAQ3RZG1_VIGMU</name>
<proteinExistence type="predicted"/>
<accession>A0AAQ3RZG1</accession>
<organism evidence="2 3">
    <name type="scientific">Vigna mungo</name>
    <name type="common">Black gram</name>
    <name type="synonym">Phaseolus mungo</name>
    <dbReference type="NCBI Taxonomy" id="3915"/>
    <lineage>
        <taxon>Eukaryota</taxon>
        <taxon>Viridiplantae</taxon>
        <taxon>Streptophyta</taxon>
        <taxon>Embryophyta</taxon>
        <taxon>Tracheophyta</taxon>
        <taxon>Spermatophyta</taxon>
        <taxon>Magnoliopsida</taxon>
        <taxon>eudicotyledons</taxon>
        <taxon>Gunneridae</taxon>
        <taxon>Pentapetalae</taxon>
        <taxon>rosids</taxon>
        <taxon>fabids</taxon>
        <taxon>Fabales</taxon>
        <taxon>Fabaceae</taxon>
        <taxon>Papilionoideae</taxon>
        <taxon>50 kb inversion clade</taxon>
        <taxon>NPAAA clade</taxon>
        <taxon>indigoferoid/millettioid clade</taxon>
        <taxon>Phaseoleae</taxon>
        <taxon>Vigna</taxon>
    </lineage>
</organism>
<feature type="compositionally biased region" description="Gly residues" evidence="1">
    <location>
        <begin position="33"/>
        <end position="50"/>
    </location>
</feature>
<sequence>MNYHNTRRSPSGFRSGAAPNHRAFDSPPSRSPGRGGGFRPMGGEGPGEFGFNGHQPPPPLVGQKRGFPVAGRGGGSPVVWNKDVGCEQPLIVRFADPKRPRQGDSRSVLSNLAILKYKSPFQG</sequence>
<dbReference type="AlphaFoldDB" id="A0AAQ3RZG1"/>
<dbReference type="Proteomes" id="UP001374535">
    <property type="component" value="Chromosome 5"/>
</dbReference>
<evidence type="ECO:0000313" key="3">
    <source>
        <dbReference type="Proteomes" id="UP001374535"/>
    </source>
</evidence>
<feature type="region of interest" description="Disordered" evidence="1">
    <location>
        <begin position="1"/>
        <end position="73"/>
    </location>
</feature>
<keyword evidence="3" id="KW-1185">Reference proteome</keyword>
<evidence type="ECO:0000256" key="1">
    <source>
        <dbReference type="SAM" id="MobiDB-lite"/>
    </source>
</evidence>